<reference evidence="2" key="1">
    <citation type="submission" date="2014-11" db="EMBL/GenBank/DDBJ databases">
        <authorList>
            <person name="Amaro Gonzalez C."/>
        </authorList>
    </citation>
    <scope>NUCLEOTIDE SEQUENCE</scope>
</reference>
<dbReference type="EMBL" id="GBXM01025111">
    <property type="protein sequence ID" value="JAH83466.1"/>
    <property type="molecule type" value="Transcribed_RNA"/>
</dbReference>
<accession>A0A0E9VZI1</accession>
<dbReference type="AlphaFoldDB" id="A0A0E9VZI1"/>
<organism evidence="2">
    <name type="scientific">Anguilla anguilla</name>
    <name type="common">European freshwater eel</name>
    <name type="synonym">Muraena anguilla</name>
    <dbReference type="NCBI Taxonomy" id="7936"/>
    <lineage>
        <taxon>Eukaryota</taxon>
        <taxon>Metazoa</taxon>
        <taxon>Chordata</taxon>
        <taxon>Craniata</taxon>
        <taxon>Vertebrata</taxon>
        <taxon>Euteleostomi</taxon>
        <taxon>Actinopterygii</taxon>
        <taxon>Neopterygii</taxon>
        <taxon>Teleostei</taxon>
        <taxon>Anguilliformes</taxon>
        <taxon>Anguillidae</taxon>
        <taxon>Anguilla</taxon>
    </lineage>
</organism>
<reference evidence="2" key="2">
    <citation type="journal article" date="2015" name="Fish Shellfish Immunol.">
        <title>Early steps in the European eel (Anguilla anguilla)-Vibrio vulnificus interaction in the gills: Role of the RtxA13 toxin.</title>
        <authorList>
            <person name="Callol A."/>
            <person name="Pajuelo D."/>
            <person name="Ebbesson L."/>
            <person name="Teles M."/>
            <person name="MacKenzie S."/>
            <person name="Amaro C."/>
        </authorList>
    </citation>
    <scope>NUCLEOTIDE SEQUENCE</scope>
</reference>
<sequence>MDQRSPAPQTGNSHGARSHTRHEGGQAGSLRSGAVRNSELDVDYAT</sequence>
<feature type="region of interest" description="Disordered" evidence="1">
    <location>
        <begin position="1"/>
        <end position="46"/>
    </location>
</feature>
<proteinExistence type="predicted"/>
<evidence type="ECO:0000313" key="2">
    <source>
        <dbReference type="EMBL" id="JAH83466.1"/>
    </source>
</evidence>
<name>A0A0E9VZI1_ANGAN</name>
<protein>
    <submittedName>
        <fullName evidence="2">Uncharacterized protein</fullName>
    </submittedName>
</protein>
<evidence type="ECO:0000256" key="1">
    <source>
        <dbReference type="SAM" id="MobiDB-lite"/>
    </source>
</evidence>
<feature type="compositionally biased region" description="Polar residues" evidence="1">
    <location>
        <begin position="1"/>
        <end position="15"/>
    </location>
</feature>